<dbReference type="PROSITE" id="PS50893">
    <property type="entry name" value="ABC_TRANSPORTER_2"/>
    <property type="match status" value="1"/>
</dbReference>
<comment type="caution">
    <text evidence="4">The sequence shown here is derived from an EMBL/GenBank/DDBJ whole genome shotgun (WGS) entry which is preliminary data.</text>
</comment>
<dbReference type="Proteomes" id="UP000233762">
    <property type="component" value="Unassembled WGS sequence"/>
</dbReference>
<dbReference type="Gene3D" id="3.40.50.300">
    <property type="entry name" value="P-loop containing nucleotide triphosphate hydrolases"/>
    <property type="match status" value="1"/>
</dbReference>
<dbReference type="InterPro" id="IPR003439">
    <property type="entry name" value="ABC_transporter-like_ATP-bd"/>
</dbReference>
<protein>
    <submittedName>
        <fullName evidence="4">ABC transporter ATP-binding protein</fullName>
    </submittedName>
</protein>
<gene>
    <name evidence="4" type="ORF">CQR50_0627</name>
</gene>
<evidence type="ECO:0000256" key="1">
    <source>
        <dbReference type="ARBA" id="ARBA00022741"/>
    </source>
</evidence>
<dbReference type="GO" id="GO:0022857">
    <property type="term" value="F:transmembrane transporter activity"/>
    <property type="evidence" value="ECO:0007669"/>
    <property type="project" value="TreeGrafter"/>
</dbReference>
<evidence type="ECO:0000313" key="4">
    <source>
        <dbReference type="EMBL" id="PKV05372.1"/>
    </source>
</evidence>
<dbReference type="GO" id="GO:0016887">
    <property type="term" value="F:ATP hydrolysis activity"/>
    <property type="evidence" value="ECO:0007669"/>
    <property type="project" value="InterPro"/>
</dbReference>
<reference evidence="4 5" key="1">
    <citation type="submission" date="2017-10" db="EMBL/GenBank/DDBJ databases">
        <title>Bifidobacterium genomics.</title>
        <authorList>
            <person name="Lugli G.A."/>
            <person name="Milani C."/>
            <person name="Mancabelli L."/>
        </authorList>
    </citation>
    <scope>NUCLEOTIDE SEQUENCE [LARGE SCALE GENOMIC DNA]</scope>
    <source>
        <strain evidence="4 5">1520B</strain>
    </source>
</reference>
<evidence type="ECO:0000259" key="3">
    <source>
        <dbReference type="PROSITE" id="PS50893"/>
    </source>
</evidence>
<dbReference type="InterPro" id="IPR027417">
    <property type="entry name" value="P-loop_NTPase"/>
</dbReference>
<feature type="domain" description="ABC transporter" evidence="3">
    <location>
        <begin position="33"/>
        <end position="248"/>
    </location>
</feature>
<dbReference type="GO" id="GO:0005524">
    <property type="term" value="F:ATP binding"/>
    <property type="evidence" value="ECO:0007669"/>
    <property type="project" value="UniProtKB-KW"/>
</dbReference>
<dbReference type="Pfam" id="PF00005">
    <property type="entry name" value="ABC_tran"/>
    <property type="match status" value="1"/>
</dbReference>
<keyword evidence="2 4" id="KW-0067">ATP-binding</keyword>
<dbReference type="InterPro" id="IPR015854">
    <property type="entry name" value="ABC_transpr_LolD-like"/>
</dbReference>
<dbReference type="GO" id="GO:0005886">
    <property type="term" value="C:plasma membrane"/>
    <property type="evidence" value="ECO:0007669"/>
    <property type="project" value="TreeGrafter"/>
</dbReference>
<proteinExistence type="predicted"/>
<organism evidence="4 5">
    <name type="scientific">Bifidobacterium pseudolongum subsp. globosum</name>
    <dbReference type="NCBI Taxonomy" id="1690"/>
    <lineage>
        <taxon>Bacteria</taxon>
        <taxon>Bacillati</taxon>
        <taxon>Actinomycetota</taxon>
        <taxon>Actinomycetes</taxon>
        <taxon>Bifidobacteriales</taxon>
        <taxon>Bifidobacteriaceae</taxon>
        <taxon>Bifidobacterium</taxon>
    </lineage>
</organism>
<dbReference type="PANTHER" id="PTHR24220">
    <property type="entry name" value="IMPORT ATP-BINDING PROTEIN"/>
    <property type="match status" value="1"/>
</dbReference>
<evidence type="ECO:0000256" key="2">
    <source>
        <dbReference type="ARBA" id="ARBA00022840"/>
    </source>
</evidence>
<accession>A0A2N3R7Q4</accession>
<dbReference type="InterPro" id="IPR003593">
    <property type="entry name" value="AAA+_ATPase"/>
</dbReference>
<dbReference type="PROSITE" id="PS00211">
    <property type="entry name" value="ABC_TRANSPORTER_1"/>
    <property type="match status" value="1"/>
</dbReference>
<name>A0A2N3R7Q4_9BIFI</name>
<dbReference type="AlphaFoldDB" id="A0A2N3R7Q4"/>
<evidence type="ECO:0000313" key="5">
    <source>
        <dbReference type="Proteomes" id="UP000233762"/>
    </source>
</evidence>
<dbReference type="InterPro" id="IPR017871">
    <property type="entry name" value="ABC_transporter-like_CS"/>
</dbReference>
<dbReference type="SUPFAM" id="SSF52540">
    <property type="entry name" value="P-loop containing nucleoside triphosphate hydrolases"/>
    <property type="match status" value="1"/>
</dbReference>
<dbReference type="EMBL" id="PCHH01000001">
    <property type="protein sequence ID" value="PKV05372.1"/>
    <property type="molecule type" value="Genomic_DNA"/>
</dbReference>
<sequence length="248" mass="27350">MLLAAASGKPYTVIDIHCPPTAQTERITAMPTLTADALSYAIHDHDILQNVHLSCAGSTVTALRGRSGCGKTTLLNLLGMLLSPTSGTLTVNGTPAEHWGDRERCRFWHDHAAFVFQDYGIIPNETVLSNIVLDTRAAKRARRHIPRRLSAILDYLHLQDMYLQPVDTLSGGEKQRVGVARALWKQADFVFADEPTASLDAENKRIVTDLLFDLAQKGACVIIATHDDDLSAHCHQVIDVEHFSPHRD</sequence>
<dbReference type="SMART" id="SM00382">
    <property type="entry name" value="AAA"/>
    <property type="match status" value="1"/>
</dbReference>
<keyword evidence="1" id="KW-0547">Nucleotide-binding</keyword>